<reference evidence="4" key="1">
    <citation type="submission" date="2018-06" db="EMBL/GenBank/DDBJ databases">
        <authorList>
            <person name="Zhirakovskaya E."/>
        </authorList>
    </citation>
    <scope>NUCLEOTIDE SEQUENCE</scope>
</reference>
<dbReference type="InterPro" id="IPR036390">
    <property type="entry name" value="WH_DNA-bd_sf"/>
</dbReference>
<dbReference type="InterPro" id="IPR036388">
    <property type="entry name" value="WH-like_DNA-bd_sf"/>
</dbReference>
<feature type="compositionally biased region" description="Polar residues" evidence="1">
    <location>
        <begin position="200"/>
        <end position="215"/>
    </location>
</feature>
<proteinExistence type="predicted"/>
<evidence type="ECO:0000259" key="2">
    <source>
        <dbReference type="Pfam" id="PF07514"/>
    </source>
</evidence>
<accession>A0A3B1BBQ1</accession>
<dbReference type="Pfam" id="PF07514">
    <property type="entry name" value="TraI_2"/>
    <property type="match status" value="1"/>
</dbReference>
<dbReference type="InterPro" id="IPR011093">
    <property type="entry name" value="TraI_2_C"/>
</dbReference>
<feature type="region of interest" description="Disordered" evidence="1">
    <location>
        <begin position="182"/>
        <end position="219"/>
    </location>
</feature>
<dbReference type="Pfam" id="PF07515">
    <property type="entry name" value="TraI_2_C"/>
    <property type="match status" value="1"/>
</dbReference>
<evidence type="ECO:0000256" key="1">
    <source>
        <dbReference type="SAM" id="MobiDB-lite"/>
    </source>
</evidence>
<dbReference type="InterPro" id="IPR011119">
    <property type="entry name" value="Unchr_helicase_relaxase_TraI"/>
</dbReference>
<name>A0A3B1BBQ1_9ZZZZ</name>
<feature type="domain" description="Uncharacterised" evidence="2">
    <location>
        <begin position="15"/>
        <end position="131"/>
    </location>
</feature>
<dbReference type="Gene3D" id="1.10.10.10">
    <property type="entry name" value="Winged helix-like DNA-binding domain superfamily/Winged helix DNA-binding domain"/>
    <property type="match status" value="1"/>
</dbReference>
<evidence type="ECO:0000259" key="3">
    <source>
        <dbReference type="Pfam" id="PF07515"/>
    </source>
</evidence>
<dbReference type="AlphaFoldDB" id="A0A3B1BBQ1"/>
<evidence type="ECO:0008006" key="5">
    <source>
        <dbReference type="Google" id="ProtNLM"/>
    </source>
</evidence>
<organism evidence="4">
    <name type="scientific">hydrothermal vent metagenome</name>
    <dbReference type="NCBI Taxonomy" id="652676"/>
    <lineage>
        <taxon>unclassified sequences</taxon>
        <taxon>metagenomes</taxon>
        <taxon>ecological metagenomes</taxon>
    </lineage>
</organism>
<feature type="domain" description="Putative conjugal transfer nickase/helicase TraI C-terminal" evidence="3">
    <location>
        <begin position="260"/>
        <end position="372"/>
    </location>
</feature>
<gene>
    <name evidence="4" type="ORF">MNBD_GAMMA26-88</name>
</gene>
<dbReference type="Gene3D" id="2.40.10.200">
    <property type="entry name" value="STY4665 C-terminal domain-like"/>
    <property type="match status" value="1"/>
</dbReference>
<evidence type="ECO:0000313" key="4">
    <source>
        <dbReference type="EMBL" id="VAX07790.1"/>
    </source>
</evidence>
<protein>
    <recommendedName>
        <fullName evidence="5">Conjugal transfer nickase/helicase TraI C-terminal domain-containing protein</fullName>
    </recommendedName>
</protein>
<dbReference type="EMBL" id="UOFX01000030">
    <property type="protein sequence ID" value="VAX07790.1"/>
    <property type="molecule type" value="Genomic_DNA"/>
</dbReference>
<sequence>MFHILGICQIIPTNWNNPDKLGQIIREADGRSVARSLGAGETGQFPSAKAIPLHKKLLTGLRYLIGERHLPLNRNGAAGWLDHDDLWLVSKRMVDALRDHLHQEGHTDIPNRNDRIFDVLQEHAILKPNGERAIWRTKVADGAGEWSHELTLLRIPRHRIWPNPESAPEPFSGAITVVLAAKSPDASAKGETTESRTDSNEMGDTPPTTTVQASPLNEEPIPPLFAPAEDKLEDQEEVHEGTTEASIPLCETDPGGHKDAGEQFLTWLQAGLASGDIIVNDVRARVHVVPEGILIVSPAVFKDFAHQSDHEWNHIQKRFQKLGLHEKTPQGTNIHSYHTIGERKKSTINGLLICNPSTLFQNTASSSNPYLSKK</sequence>
<dbReference type="SUPFAM" id="SSF46785">
    <property type="entry name" value="Winged helix' DNA-binding domain"/>
    <property type="match status" value="1"/>
</dbReference>